<sequence length="960" mass="110245">MDLASLKPVVGYRPGRGRERLLMICFYNPSGIPTIYENIASWQAFSRYQIEIVNLWPGRGGKPLHLLPSLDLNQYAGIIIHSTVSYFPGNLFALDQELTTPFEEFDGVKILMKQDEQVQTRRFAEYIALKKIDLVVTCLPPEEWEKAYPRELVGDVDFLQAYTGYISPALRNVKRIPVEGRAIDVSYRGSIQPLEFGRLGYEKRAIGNDFLATSNNSSQLKLDISSRWEDRINGTAWFEFLRSSKVVLGVESGSNLFDFTGEVASWCRSYEERNQDMDPGSKAYYIKAHEEYLHAFEGNVNYAQISPRHFEAAVCQAAQILYEGHYSGIFIPYRHFLPLKRDMSNFAEAVDFARDERRLKEFAERTYEEVVLNPAYHYERFVEQFDAAVEQRMRIKNMGHGKTASATGQKARPKALLLMAHEPSLDPRIDWFSEGLSHDFDVCEIGIYKHDVENTAPTLERLSDHRVRVRIEREPSIWDTIVTSGGLEQENSVGIQALQYLYLLEQLPAALLARTIGAHDADEDDLYRFRWYCRYFVTRNAALIRAARLVDSFDLIATVDLDTLPAAAVLAKELGVPVVYDAHEYWPHSNPSFRHWEIDFWTKLESELLSETTYRLTVSPQLATEMSGEYGRSFTHIPNCASLGIESSIDLERVLRERAGKEEVVFLFQGNFSPHRGVENLVEMWSEVDPRATLWLRGPDSDIKAAAIEIARNKGTLNRTVFFPDAVPEAELVMAAREADVGLIPYEPFNLNYRYSSPNKLSQYLAAGLPIICNEIDFVRSVVVNNGVGTAVNFRERDNFIRTINAYVTDRPRIAELSRKAQVFFTECFNWQVQSRDVYAAVKALVPEEAVRQRALDFDWISDQRKWNAEPSTQEARIATLEADLRRYTAEIQRLHTDYPEHIRMLNSLVRDVSLFTLIKYRVVLATKIAVKRWISYPAAWPLKVVVEAGLRYRRRRQEN</sequence>
<dbReference type="Gene3D" id="3.40.50.2000">
    <property type="entry name" value="Glycogen Phosphorylase B"/>
    <property type="match status" value="2"/>
</dbReference>
<dbReference type="Pfam" id="PF13692">
    <property type="entry name" value="Glyco_trans_1_4"/>
    <property type="match status" value="1"/>
</dbReference>
<proteinExistence type="predicted"/>
<organism evidence="3 4">
    <name type="scientific">Microvirga puerhi</name>
    <dbReference type="NCBI Taxonomy" id="2876078"/>
    <lineage>
        <taxon>Bacteria</taxon>
        <taxon>Pseudomonadati</taxon>
        <taxon>Pseudomonadota</taxon>
        <taxon>Alphaproteobacteria</taxon>
        <taxon>Hyphomicrobiales</taxon>
        <taxon>Methylobacteriaceae</taxon>
        <taxon>Microvirga</taxon>
    </lineage>
</organism>
<evidence type="ECO:0000259" key="2">
    <source>
        <dbReference type="Pfam" id="PF13579"/>
    </source>
</evidence>
<dbReference type="Pfam" id="PF13579">
    <property type="entry name" value="Glyco_trans_4_4"/>
    <property type="match status" value="1"/>
</dbReference>
<dbReference type="InterPro" id="IPR028098">
    <property type="entry name" value="Glyco_trans_4-like_N"/>
</dbReference>
<dbReference type="Proteomes" id="UP000704176">
    <property type="component" value="Unassembled WGS sequence"/>
</dbReference>
<keyword evidence="4" id="KW-1185">Reference proteome</keyword>
<dbReference type="EMBL" id="JAIRBM010000005">
    <property type="protein sequence ID" value="MBZ6076294.1"/>
    <property type="molecule type" value="Genomic_DNA"/>
</dbReference>
<evidence type="ECO:0000313" key="4">
    <source>
        <dbReference type="Proteomes" id="UP000704176"/>
    </source>
</evidence>
<comment type="caution">
    <text evidence="3">The sequence shown here is derived from an EMBL/GenBank/DDBJ whole genome shotgun (WGS) entry which is preliminary data.</text>
</comment>
<keyword evidence="3" id="KW-0328">Glycosyltransferase</keyword>
<feature type="domain" description="Glycosyltransferase subfamily 4-like N-terminal" evidence="2">
    <location>
        <begin position="537"/>
        <end position="631"/>
    </location>
</feature>
<evidence type="ECO:0000256" key="1">
    <source>
        <dbReference type="ARBA" id="ARBA00022679"/>
    </source>
</evidence>
<accession>A0ABS7VL79</accession>
<keyword evidence="1 3" id="KW-0808">Transferase</keyword>
<protein>
    <submittedName>
        <fullName evidence="3">Glycosyltransferase</fullName>
        <ecNumber evidence="3">2.4.-.-</ecNumber>
    </submittedName>
</protein>
<dbReference type="PANTHER" id="PTHR46401">
    <property type="entry name" value="GLYCOSYLTRANSFERASE WBBK-RELATED"/>
    <property type="match status" value="1"/>
</dbReference>
<dbReference type="EC" id="2.4.-.-" evidence="3"/>
<dbReference type="GO" id="GO:0016757">
    <property type="term" value="F:glycosyltransferase activity"/>
    <property type="evidence" value="ECO:0007669"/>
    <property type="project" value="UniProtKB-KW"/>
</dbReference>
<dbReference type="SUPFAM" id="SSF53756">
    <property type="entry name" value="UDP-Glycosyltransferase/glycogen phosphorylase"/>
    <property type="match status" value="1"/>
</dbReference>
<dbReference type="RefSeq" id="WP_224312622.1">
    <property type="nucleotide sequence ID" value="NZ_JAIRBM010000005.1"/>
</dbReference>
<dbReference type="PANTHER" id="PTHR46401:SF2">
    <property type="entry name" value="GLYCOSYLTRANSFERASE WBBK-RELATED"/>
    <property type="match status" value="1"/>
</dbReference>
<reference evidence="3 4" key="1">
    <citation type="submission" date="2021-09" db="EMBL/GenBank/DDBJ databases">
        <title>The complete genome sequence of a new microorganism.</title>
        <authorList>
            <person name="Zi Z."/>
        </authorList>
    </citation>
    <scope>NUCLEOTIDE SEQUENCE [LARGE SCALE GENOMIC DNA]</scope>
    <source>
        <strain evidence="3 4">WGZ8</strain>
    </source>
</reference>
<name>A0ABS7VL79_9HYPH</name>
<gene>
    <name evidence="3" type="ORF">K9B37_08325</name>
</gene>
<evidence type="ECO:0000313" key="3">
    <source>
        <dbReference type="EMBL" id="MBZ6076294.1"/>
    </source>
</evidence>